<feature type="compositionally biased region" description="Polar residues" evidence="5">
    <location>
        <begin position="475"/>
        <end position="490"/>
    </location>
</feature>
<feature type="coiled-coil region" evidence="4">
    <location>
        <begin position="42"/>
        <end position="75"/>
    </location>
</feature>
<dbReference type="Proteomes" id="UP000075920">
    <property type="component" value="Unassembled WGS sequence"/>
</dbReference>
<evidence type="ECO:0000259" key="6">
    <source>
        <dbReference type="Pfam" id="PF22878"/>
    </source>
</evidence>
<feature type="compositionally biased region" description="Polar residues" evidence="5">
    <location>
        <begin position="200"/>
        <end position="209"/>
    </location>
</feature>
<evidence type="ECO:0000256" key="5">
    <source>
        <dbReference type="SAM" id="MobiDB-lite"/>
    </source>
</evidence>
<feature type="compositionally biased region" description="Acidic residues" evidence="5">
    <location>
        <begin position="564"/>
        <end position="574"/>
    </location>
</feature>
<dbReference type="GO" id="GO:0003677">
    <property type="term" value="F:DNA binding"/>
    <property type="evidence" value="ECO:0007669"/>
    <property type="project" value="TreeGrafter"/>
</dbReference>
<feature type="region of interest" description="Disordered" evidence="5">
    <location>
        <begin position="639"/>
        <end position="660"/>
    </location>
</feature>
<name>A0A182W4A2_9DIPT</name>
<dbReference type="VEuPathDB" id="VectorBase:AMIN005165"/>
<evidence type="ECO:0000256" key="4">
    <source>
        <dbReference type="SAM" id="Coils"/>
    </source>
</evidence>
<dbReference type="InterPro" id="IPR013256">
    <property type="entry name" value="Chromatin_SPT2"/>
</dbReference>
<dbReference type="EnsemblMetazoa" id="AMIN005165-RA">
    <property type="protein sequence ID" value="AMIN005165-PA"/>
    <property type="gene ID" value="AMIN005165"/>
</dbReference>
<keyword evidence="8" id="KW-1185">Reference proteome</keyword>
<protein>
    <recommendedName>
        <fullName evidence="2">Protein SPT2 homolog</fullName>
    </recommendedName>
</protein>
<dbReference type="PANTHER" id="PTHR22691">
    <property type="entry name" value="YEAST SPT2-RELATED"/>
    <property type="match status" value="1"/>
</dbReference>
<accession>A0A182W4A2</accession>
<feature type="compositionally biased region" description="Low complexity" evidence="5">
    <location>
        <begin position="419"/>
        <end position="431"/>
    </location>
</feature>
<sequence length="660" mass="72693">MDYHNILNIAKQNAETAKTSKGTQGRCYTANLNPPTKVTPEKKVLSENIKKFLAKKEEEERQAAAEKHLKAQELMAKRGGKGKKKIEKMLKVIKSANKSVLDDANDAQESALGTESLEDDYGYTSAVASQYYEKMMDKYKNTPTESMFTEAKKRCMSSEELARAKARVKNAIVKEQEEQHAPRSRKSRISKADGSDERCTSSPSVSTAPETRPPSKREEPKHTKSSTNEERRTGPVARKPNLPPPPNFSALLKIAETKQFEPIKLEVTAAKKREEDRPLTSKERKEYEERKAFMEMKRLRDKVKHNDSLSEEEKQRKLARLDALRAAGKLPGIPPLPATSVSSRKPMASSAGSVSNTRPVFKIPKRNDGPPADTAKTTSSADKPVTAVTKSAPLPTSELKAKPSAAAASKPTGSGIQKTTSSLATSSSSSTERNHTNKQPLPPSPLPSSTTNTPQKSSSTGATAINGKLVPPAVQKSTVANGKTAPTSGRISGGTVPAKTSNGKSVQGANLRPTAPSKRPPPAPVTQTRQFPPPDVQRSVKRRDTAISQGGARPTNKKRRIIDSDSEYDSEMDDFIDDDECEEDYSSAIKDIFGYDKSRYRDEYYDDEDDNMESSYAQQMREEYISKKIGLLEDLEDMRMEEEEKRRKSGSKKGAAPKKK</sequence>
<dbReference type="InterPro" id="IPR054552">
    <property type="entry name" value="SPT2_N"/>
</dbReference>
<dbReference type="GO" id="GO:0042393">
    <property type="term" value="F:histone binding"/>
    <property type="evidence" value="ECO:0007669"/>
    <property type="project" value="TreeGrafter"/>
</dbReference>
<dbReference type="Pfam" id="PF22878">
    <property type="entry name" value="SPT2_N"/>
    <property type="match status" value="1"/>
</dbReference>
<feature type="compositionally biased region" description="Low complexity" evidence="5">
    <location>
        <begin position="402"/>
        <end position="411"/>
    </location>
</feature>
<evidence type="ECO:0000313" key="7">
    <source>
        <dbReference type="EnsemblMetazoa" id="AMIN005165-PA"/>
    </source>
</evidence>
<feature type="compositionally biased region" description="Basic residues" evidence="5">
    <location>
        <begin position="647"/>
        <end position="660"/>
    </location>
</feature>
<organism evidence="7 8">
    <name type="scientific">Anopheles minimus</name>
    <dbReference type="NCBI Taxonomy" id="112268"/>
    <lineage>
        <taxon>Eukaryota</taxon>
        <taxon>Metazoa</taxon>
        <taxon>Ecdysozoa</taxon>
        <taxon>Arthropoda</taxon>
        <taxon>Hexapoda</taxon>
        <taxon>Insecta</taxon>
        <taxon>Pterygota</taxon>
        <taxon>Neoptera</taxon>
        <taxon>Endopterygota</taxon>
        <taxon>Diptera</taxon>
        <taxon>Nematocera</taxon>
        <taxon>Culicoidea</taxon>
        <taxon>Culicidae</taxon>
        <taxon>Anophelinae</taxon>
        <taxon>Anopheles</taxon>
    </lineage>
</organism>
<evidence type="ECO:0000256" key="2">
    <source>
        <dbReference type="ARBA" id="ARBA00013786"/>
    </source>
</evidence>
<feature type="compositionally biased region" description="Basic and acidic residues" evidence="5">
    <location>
        <begin position="172"/>
        <end position="181"/>
    </location>
</feature>
<feature type="region of interest" description="Disordered" evidence="5">
    <location>
        <begin position="171"/>
        <end position="252"/>
    </location>
</feature>
<keyword evidence="3 4" id="KW-0175">Coiled coil</keyword>
<feature type="domain" description="SPT2 homolog N-terminal" evidence="6">
    <location>
        <begin position="1"/>
        <end position="94"/>
    </location>
</feature>
<dbReference type="SMART" id="SM00784">
    <property type="entry name" value="SPT2"/>
    <property type="match status" value="1"/>
</dbReference>
<dbReference type="GO" id="GO:0006360">
    <property type="term" value="P:transcription by RNA polymerase I"/>
    <property type="evidence" value="ECO:0007669"/>
    <property type="project" value="TreeGrafter"/>
</dbReference>
<feature type="compositionally biased region" description="Basic and acidic residues" evidence="5">
    <location>
        <begin position="190"/>
        <end position="199"/>
    </location>
</feature>
<feature type="region of interest" description="Disordered" evidence="5">
    <location>
        <begin position="298"/>
        <end position="317"/>
    </location>
</feature>
<dbReference type="STRING" id="112268.A0A182W4A2"/>
<evidence type="ECO:0000256" key="1">
    <source>
        <dbReference type="ARBA" id="ARBA00006461"/>
    </source>
</evidence>
<proteinExistence type="inferred from homology"/>
<dbReference type="PANTHER" id="PTHR22691:SF8">
    <property type="entry name" value="PROTEIN SPT2 HOMOLOG"/>
    <property type="match status" value="1"/>
</dbReference>
<comment type="similarity">
    <text evidence="1">Belongs to the SPT2 family.</text>
</comment>
<dbReference type="GO" id="GO:0006334">
    <property type="term" value="P:nucleosome assembly"/>
    <property type="evidence" value="ECO:0007669"/>
    <property type="project" value="TreeGrafter"/>
</dbReference>
<evidence type="ECO:0000313" key="8">
    <source>
        <dbReference type="Proteomes" id="UP000075920"/>
    </source>
</evidence>
<dbReference type="Pfam" id="PF08243">
    <property type="entry name" value="SPT2"/>
    <property type="match status" value="1"/>
</dbReference>
<dbReference type="AlphaFoldDB" id="A0A182W4A2"/>
<feature type="compositionally biased region" description="Polar residues" evidence="5">
    <location>
        <begin position="498"/>
        <end position="508"/>
    </location>
</feature>
<feature type="compositionally biased region" description="Basic and acidic residues" evidence="5">
    <location>
        <begin position="213"/>
        <end position="233"/>
    </location>
</feature>
<evidence type="ECO:0000256" key="3">
    <source>
        <dbReference type="ARBA" id="ARBA00023054"/>
    </source>
</evidence>
<reference evidence="7" key="2">
    <citation type="submission" date="2020-05" db="UniProtKB">
        <authorList>
            <consortium name="EnsemblMetazoa"/>
        </authorList>
    </citation>
    <scope>IDENTIFICATION</scope>
    <source>
        <strain evidence="7">MINIMUS1</strain>
    </source>
</reference>
<dbReference type="GO" id="GO:0005730">
    <property type="term" value="C:nucleolus"/>
    <property type="evidence" value="ECO:0007669"/>
    <property type="project" value="TreeGrafter"/>
</dbReference>
<reference evidence="8" key="1">
    <citation type="submission" date="2013-03" db="EMBL/GenBank/DDBJ databases">
        <title>The Genome Sequence of Anopheles minimus MINIMUS1.</title>
        <authorList>
            <consortium name="The Broad Institute Genomics Platform"/>
            <person name="Neafsey D.E."/>
            <person name="Walton C."/>
            <person name="Walker B."/>
            <person name="Young S.K."/>
            <person name="Zeng Q."/>
            <person name="Gargeya S."/>
            <person name="Fitzgerald M."/>
            <person name="Haas B."/>
            <person name="Abouelleil A."/>
            <person name="Allen A.W."/>
            <person name="Alvarado L."/>
            <person name="Arachchi H.M."/>
            <person name="Berlin A.M."/>
            <person name="Chapman S.B."/>
            <person name="Gainer-Dewar J."/>
            <person name="Goldberg J."/>
            <person name="Griggs A."/>
            <person name="Gujja S."/>
            <person name="Hansen M."/>
            <person name="Howarth C."/>
            <person name="Imamovic A."/>
            <person name="Ireland A."/>
            <person name="Larimer J."/>
            <person name="McCowan C."/>
            <person name="Murphy C."/>
            <person name="Pearson M."/>
            <person name="Poon T.W."/>
            <person name="Priest M."/>
            <person name="Roberts A."/>
            <person name="Saif S."/>
            <person name="Shea T."/>
            <person name="Sisk P."/>
            <person name="Sykes S."/>
            <person name="Wortman J."/>
            <person name="Nusbaum C."/>
            <person name="Birren B."/>
        </authorList>
    </citation>
    <scope>NUCLEOTIDE SEQUENCE [LARGE SCALE GENOMIC DNA]</scope>
    <source>
        <strain evidence="8">MINIMUS1</strain>
    </source>
</reference>
<feature type="region of interest" description="Disordered" evidence="5">
    <location>
        <begin position="327"/>
        <end position="574"/>
    </location>
</feature>